<feature type="region of interest" description="Disordered" evidence="1">
    <location>
        <begin position="1"/>
        <end position="23"/>
    </location>
</feature>
<dbReference type="AlphaFoldDB" id="A0A3R6AUI1"/>
<dbReference type="EMBL" id="QSHO01000020">
    <property type="protein sequence ID" value="RHC13550.1"/>
    <property type="molecule type" value="Genomic_DNA"/>
</dbReference>
<accession>A0A3R6AUI1</accession>
<evidence type="ECO:0000313" key="4">
    <source>
        <dbReference type="Proteomes" id="UP000283513"/>
    </source>
</evidence>
<gene>
    <name evidence="2" type="ORF">DW856_17300</name>
    <name evidence="3" type="ORF">DW856_17305</name>
</gene>
<comment type="caution">
    <text evidence="3">The sequence shown here is derived from an EMBL/GenBank/DDBJ whole genome shotgun (WGS) entry which is preliminary data.</text>
</comment>
<dbReference type="EMBL" id="QSHO01000020">
    <property type="protein sequence ID" value="RHC13549.1"/>
    <property type="molecule type" value="Genomic_DNA"/>
</dbReference>
<proteinExistence type="predicted"/>
<evidence type="ECO:0000313" key="3">
    <source>
        <dbReference type="EMBL" id="RHC13550.1"/>
    </source>
</evidence>
<feature type="compositionally biased region" description="Basic residues" evidence="1">
    <location>
        <begin position="1"/>
        <end position="11"/>
    </location>
</feature>
<sequence>MNKRQAKKRMNKAMEAMKTSRRSGMGVSITTQVFVDRTGKKCDAMQQDARFIILKRPKIQYFKSTN</sequence>
<evidence type="ECO:0000313" key="2">
    <source>
        <dbReference type="EMBL" id="RHC13549.1"/>
    </source>
</evidence>
<organism evidence="3 4">
    <name type="scientific">Roseburia intestinalis</name>
    <dbReference type="NCBI Taxonomy" id="166486"/>
    <lineage>
        <taxon>Bacteria</taxon>
        <taxon>Bacillati</taxon>
        <taxon>Bacillota</taxon>
        <taxon>Clostridia</taxon>
        <taxon>Lachnospirales</taxon>
        <taxon>Lachnospiraceae</taxon>
        <taxon>Roseburia</taxon>
    </lineage>
</organism>
<protein>
    <submittedName>
        <fullName evidence="3">Uncharacterized protein</fullName>
    </submittedName>
</protein>
<reference evidence="3 4" key="1">
    <citation type="submission" date="2018-08" db="EMBL/GenBank/DDBJ databases">
        <title>A genome reference for cultivated species of the human gut microbiota.</title>
        <authorList>
            <person name="Zou Y."/>
            <person name="Xue W."/>
            <person name="Luo G."/>
        </authorList>
    </citation>
    <scope>NUCLEOTIDE SEQUENCE [LARGE SCALE GENOMIC DNA]</scope>
    <source>
        <strain evidence="3 4">AM37-1AC</strain>
    </source>
</reference>
<name>A0A3R6AUI1_9FIRM</name>
<evidence type="ECO:0000256" key="1">
    <source>
        <dbReference type="SAM" id="MobiDB-lite"/>
    </source>
</evidence>
<dbReference type="Proteomes" id="UP000283513">
    <property type="component" value="Unassembled WGS sequence"/>
</dbReference>